<dbReference type="AlphaFoldDB" id="S5R7N9"/>
<evidence type="ECO:0000313" key="2">
    <source>
        <dbReference type="EMBL" id="AGS09399.1"/>
    </source>
</evidence>
<feature type="compositionally biased region" description="Low complexity" evidence="1">
    <location>
        <begin position="467"/>
        <end position="517"/>
    </location>
</feature>
<accession>S5R7N9</accession>
<organism evidence="2">
    <name type="scientific">Heterobasidion abietinum</name>
    <dbReference type="NCBI Taxonomy" id="207833"/>
    <lineage>
        <taxon>Eukaryota</taxon>
        <taxon>Fungi</taxon>
        <taxon>Dikarya</taxon>
        <taxon>Basidiomycota</taxon>
        <taxon>Agaricomycotina</taxon>
        <taxon>Agaricomycetes</taxon>
        <taxon>Russulales</taxon>
        <taxon>Bondarzewiaceae</taxon>
        <taxon>Heterobasidion</taxon>
        <taxon>Heterobasidion annosum species complex</taxon>
    </lineage>
</organism>
<reference evidence="2" key="1">
    <citation type="journal article" date="2013" name="Mol. Biol. Evol.">
        <title>Extensive trans-specific polymorphism at the mating type locus of the root decay fungus heterobasidion.</title>
        <authorList>
            <person name="van Diepen L.T."/>
            <person name="Olson A."/>
            <person name="Ihrmark K."/>
            <person name="Stenlid J."/>
            <person name="James T.Y."/>
        </authorList>
    </citation>
    <scope>NUCLEOTIDE SEQUENCE</scope>
    <source>
        <strain evidence="2">Faf_5-3</strain>
    </source>
</reference>
<reference evidence="2" key="2">
    <citation type="submission" date="2013-06" db="EMBL/GenBank/DDBJ databases">
        <authorList>
            <person name="van Diepen L.T.A."/>
            <person name="Olson A."/>
            <person name="Ihrmark K."/>
            <person name="Stenlid J."/>
            <person name="James T.Y."/>
        </authorList>
    </citation>
    <scope>NUCLEOTIDE SEQUENCE</scope>
    <source>
        <strain evidence="2">Faf_5-3</strain>
    </source>
</reference>
<dbReference type="EMBL" id="KF280389">
    <property type="protein sequence ID" value="AGS09399.1"/>
    <property type="molecule type" value="Genomic_DNA"/>
</dbReference>
<sequence>MPCLLESISYSDRLRRIASESERLESLSGSRQLAPKRHHSLIAPLPSSAHPFPAPKPLTSDLLALGLHPQIAENISQIYLQIALSTKKIYEIEFRYAEDACLGLILKLGCTLPIHSRLRSTYVSRFLATTQSWVEDGLLTVRQCLLGATLKRGISLKVRPCSHILPIFVDSSHSFKTEIGKQSVASKSIRNQITKYDIELEENHKMVNLTSLFQSSNSHIKLERSILLHQEAPDEAFPTKYHRSSASQDSGACLKILSRGLRRATRQSSRRTADVKSLVTNLDRLSTEERSSADETKNSRKSLDMDCQHVQFSTTLHSSTPSASSSSLSIFSSPPSTHSSNSSVRRSSVTTMTSPYSFDVHSDPSSSFSLLNANRRKFAARPKKFRTVASPTIPHPPTIQSEKSCAILHTVESPLSTSLPILRAERHPPLPVALPLTSSGPRRRKVAALPARGAPSSVKTIAPPQAPSSVSSAPLSVANVSPLSPRSRSIISRTPSLVSLASDDSGSSSPSDTLDTPPSTPPPFTTEFPSPISPSSLSAKCFTPKLEPNKSADGVFHFCSTREPKTFEGTLPSTFSFSTTIKREEQSSSFAFGR</sequence>
<name>S5R7N9_9AGAM</name>
<feature type="region of interest" description="Disordered" evidence="1">
    <location>
        <begin position="315"/>
        <end position="346"/>
    </location>
</feature>
<proteinExistence type="predicted"/>
<evidence type="ECO:0000256" key="1">
    <source>
        <dbReference type="SAM" id="MobiDB-lite"/>
    </source>
</evidence>
<protein>
    <submittedName>
        <fullName evidence="2">B2 mating type protein</fullName>
    </submittedName>
</protein>
<feature type="compositionally biased region" description="Low complexity" evidence="1">
    <location>
        <begin position="525"/>
        <end position="535"/>
    </location>
</feature>
<feature type="region of interest" description="Disordered" evidence="1">
    <location>
        <begin position="432"/>
        <end position="535"/>
    </location>
</feature>